<dbReference type="Proteomes" id="UP000324897">
    <property type="component" value="Unassembled WGS sequence"/>
</dbReference>
<keyword evidence="2" id="KW-0809">Transit peptide</keyword>
<organism evidence="4 5">
    <name type="scientific">Eragrostis curvula</name>
    <name type="common">weeping love grass</name>
    <dbReference type="NCBI Taxonomy" id="38414"/>
    <lineage>
        <taxon>Eukaryota</taxon>
        <taxon>Viridiplantae</taxon>
        <taxon>Streptophyta</taxon>
        <taxon>Embryophyta</taxon>
        <taxon>Tracheophyta</taxon>
        <taxon>Spermatophyta</taxon>
        <taxon>Magnoliopsida</taxon>
        <taxon>Liliopsida</taxon>
        <taxon>Poales</taxon>
        <taxon>Poaceae</taxon>
        <taxon>PACMAD clade</taxon>
        <taxon>Chloridoideae</taxon>
        <taxon>Eragrostideae</taxon>
        <taxon>Eragrostidinae</taxon>
        <taxon>Eragrostis</taxon>
    </lineage>
</organism>
<name>A0A5J9VI82_9POAL</name>
<gene>
    <name evidence="4" type="ORF">EJB05_16547</name>
</gene>
<dbReference type="FunFam" id="1.25.40.10:FF:001222">
    <property type="entry name" value="Tetratricopeptide repeat (TPR)-like superfamily protein"/>
    <property type="match status" value="1"/>
</dbReference>
<keyword evidence="5" id="KW-1185">Reference proteome</keyword>
<accession>A0A5J9VI82</accession>
<dbReference type="InterPro" id="IPR002885">
    <property type="entry name" value="PPR_rpt"/>
</dbReference>
<dbReference type="FunFam" id="1.25.40.10:FF:000353">
    <property type="entry name" value="Pentatricopeptide repeat-containing protein At4g39530"/>
    <property type="match status" value="1"/>
</dbReference>
<dbReference type="PANTHER" id="PTHR47926">
    <property type="entry name" value="PENTATRICOPEPTIDE REPEAT-CONTAINING PROTEIN"/>
    <property type="match status" value="1"/>
</dbReference>
<proteinExistence type="predicted"/>
<comment type="caution">
    <text evidence="4">The sequence shown here is derived from an EMBL/GenBank/DDBJ whole genome shotgun (WGS) entry which is preliminary data.</text>
</comment>
<dbReference type="NCBIfam" id="TIGR00756">
    <property type="entry name" value="PPR"/>
    <property type="match status" value="1"/>
</dbReference>
<dbReference type="GO" id="GO:0003723">
    <property type="term" value="F:RNA binding"/>
    <property type="evidence" value="ECO:0007669"/>
    <property type="project" value="InterPro"/>
</dbReference>
<reference evidence="4 5" key="1">
    <citation type="journal article" date="2019" name="Sci. Rep.">
        <title>A high-quality genome of Eragrostis curvula grass provides insights into Poaceae evolution and supports new strategies to enhance forage quality.</title>
        <authorList>
            <person name="Carballo J."/>
            <person name="Santos B.A.C.M."/>
            <person name="Zappacosta D."/>
            <person name="Garbus I."/>
            <person name="Selva J.P."/>
            <person name="Gallo C.A."/>
            <person name="Diaz A."/>
            <person name="Albertini E."/>
            <person name="Caccamo M."/>
            <person name="Echenique V."/>
        </authorList>
    </citation>
    <scope>NUCLEOTIDE SEQUENCE [LARGE SCALE GENOMIC DNA]</scope>
    <source>
        <strain evidence="5">cv. Victoria</strain>
        <tissue evidence="4">Leaf</tissue>
    </source>
</reference>
<dbReference type="Pfam" id="PF20431">
    <property type="entry name" value="E_motif"/>
    <property type="match status" value="1"/>
</dbReference>
<evidence type="ECO:0000256" key="3">
    <source>
        <dbReference type="PROSITE-ProRule" id="PRU00708"/>
    </source>
</evidence>
<feature type="repeat" description="PPR" evidence="3">
    <location>
        <begin position="329"/>
        <end position="363"/>
    </location>
</feature>
<evidence type="ECO:0000256" key="2">
    <source>
        <dbReference type="ARBA" id="ARBA00022946"/>
    </source>
</evidence>
<feature type="repeat" description="PPR" evidence="3">
    <location>
        <begin position="430"/>
        <end position="465"/>
    </location>
</feature>
<evidence type="ECO:0008006" key="6">
    <source>
        <dbReference type="Google" id="ProtNLM"/>
    </source>
</evidence>
<dbReference type="InterPro" id="IPR046960">
    <property type="entry name" value="PPR_At4g14850-like_plant"/>
</dbReference>
<feature type="non-terminal residue" evidence="4">
    <location>
        <position position="1"/>
    </location>
</feature>
<dbReference type="OrthoDB" id="732433at2759"/>
<feature type="repeat" description="PPR" evidence="3">
    <location>
        <begin position="225"/>
        <end position="259"/>
    </location>
</feature>
<dbReference type="InterPro" id="IPR011990">
    <property type="entry name" value="TPR-like_helical_dom_sf"/>
</dbReference>
<sequence>MLCRAPRLLAATHPVLSATTKLLPSSPPRLLLAAFASFHHVPASSADHLLDETPRRRAAAIVRALAVSSSSGDANVVSSLHCASLKSGAVLDPPVRTSVLTAYARARDAGAALALFDEAVCPDVILWNAAISALTLNRCYSDAMALFRQMARELGEFDSTTLVVMLSGASRAGDLGHGMALHGVSVKRGLDADQLNLWNALIDMYAKCGDFESSEAVFWRMSYRDTTSWNSLISGSVFNGLDDVAACYFKEMTRSVFQPDEMTLPSVLSACSHLDNLFTFGESVHSCAIKLGYEDTASCSVANSLVTFYSKFGLPEAAEMVFASTTNKNLVSWNALIKGLVENDRVIDALIVFQEMGSENQPDVSTLVTVVSACGDEGLHSEGKAVHGYIIRKGLLHEEPSVGNSLLDLYLKLDDTSTASLLFRTMPRTDLISWNTMITGYSRNDSLKEEAQSMFKALLSEDLQCSLTTVLAVIPSCSSPEELSFGKGLHAFSLKYGFTHGVSTVNALMHMYITCGDSLATFSLMEEIMPVSDIVSWNTIIVGCVQNGLYKDSLDAFQFMCSTLALNPDCITLVSVLAACGNLNKQSLGKSIHCMTLKDSFASNLRVRNALVAMYFRMGDTVSAESIFYSMGDKNLCSWNCMISGFVQNNKGWRALQFYQKMEDFMPDEMSVVGIICACTQLRDYRQGKIIHGHVVRSALQKNVFISASLVDMYCKCGRLDIALQVFEISEKSIAGWNSMISAFGFHGHGLKSIELFLKMNDSGVKATRSTFIALLSACSHSGLIDEGWKYYHLMSEKFGIIPTTEHHVCIVDMLGRAGQLKEAHKFVESLSPQQAHGVWGALLSACSSKTELKMAESIANHLFCLDPENSGYYVTFSNLYAYQDMWSGAVKVRSILQDKGLMKPRGEDEKTTSSAKKPTTAAVCEVFCSRWPCASNSKPVQQLRRDGRTTACLFCSAGRGQSWWPVILTAMRGPAGGKGIRANLKTWRDDMRRCR</sequence>
<dbReference type="PANTHER" id="PTHR47926:SF481">
    <property type="entry name" value="TETRATRICOPEPTIDE-LIKE HELICAL DOMAIN SUPERFAMILY"/>
    <property type="match status" value="1"/>
</dbReference>
<dbReference type="FunFam" id="1.25.40.10:FF:000805">
    <property type="entry name" value="Pentatricopeptide repeat-containing protein"/>
    <property type="match status" value="1"/>
</dbReference>
<dbReference type="Gramene" id="TVU34700">
    <property type="protein sequence ID" value="TVU34700"/>
    <property type="gene ID" value="EJB05_16547"/>
</dbReference>
<dbReference type="InterPro" id="IPR046848">
    <property type="entry name" value="E_motif"/>
</dbReference>
<dbReference type="GO" id="GO:0009451">
    <property type="term" value="P:RNA modification"/>
    <property type="evidence" value="ECO:0007669"/>
    <property type="project" value="InterPro"/>
</dbReference>
<dbReference type="PROSITE" id="PS51375">
    <property type="entry name" value="PPR"/>
    <property type="match status" value="4"/>
</dbReference>
<dbReference type="AlphaFoldDB" id="A0A5J9VI82"/>
<evidence type="ECO:0000313" key="4">
    <source>
        <dbReference type="EMBL" id="TVU34700.1"/>
    </source>
</evidence>
<evidence type="ECO:0000256" key="1">
    <source>
        <dbReference type="ARBA" id="ARBA00022737"/>
    </source>
</evidence>
<evidence type="ECO:0000313" key="5">
    <source>
        <dbReference type="Proteomes" id="UP000324897"/>
    </source>
</evidence>
<dbReference type="EMBL" id="RWGY01000009">
    <property type="protein sequence ID" value="TVU34700.1"/>
    <property type="molecule type" value="Genomic_DNA"/>
</dbReference>
<dbReference type="FunFam" id="1.25.40.10:FF:000073">
    <property type="entry name" value="Pentatricopeptide repeat-containing protein chloroplastic"/>
    <property type="match status" value="1"/>
</dbReference>
<feature type="repeat" description="PPR" evidence="3">
    <location>
        <begin position="733"/>
        <end position="767"/>
    </location>
</feature>
<protein>
    <recommendedName>
        <fullName evidence="6">Pentatricopeptide repeat-containing protein</fullName>
    </recommendedName>
</protein>
<dbReference type="FunFam" id="1.25.40.10:FF:000640">
    <property type="entry name" value="Tetratricopeptide repeat (TPR)-like superfamily protein"/>
    <property type="match status" value="1"/>
</dbReference>
<dbReference type="Pfam" id="PF01535">
    <property type="entry name" value="PPR"/>
    <property type="match status" value="11"/>
</dbReference>
<dbReference type="FunFam" id="1.25.40.10:FF:000975">
    <property type="entry name" value="Pentatricopeptide repeat-containing protein"/>
    <property type="match status" value="1"/>
</dbReference>
<dbReference type="Gene3D" id="1.25.40.10">
    <property type="entry name" value="Tetratricopeptide repeat domain"/>
    <property type="match status" value="8"/>
</dbReference>
<keyword evidence="1" id="KW-0677">Repeat</keyword>